<keyword evidence="9" id="KW-1185">Reference proteome</keyword>
<proteinExistence type="predicted"/>
<keyword evidence="5" id="KW-1133">Transmembrane helix</keyword>
<evidence type="ECO:0000313" key="8">
    <source>
        <dbReference type="EMBL" id="GAA1919967.1"/>
    </source>
</evidence>
<evidence type="ECO:0000256" key="6">
    <source>
        <dbReference type="SAM" id="SignalP"/>
    </source>
</evidence>
<evidence type="ECO:0000256" key="3">
    <source>
        <dbReference type="ARBA" id="ARBA00023087"/>
    </source>
</evidence>
<reference evidence="8 9" key="1">
    <citation type="journal article" date="2019" name="Int. J. Syst. Evol. Microbiol.">
        <title>The Global Catalogue of Microorganisms (GCM) 10K type strain sequencing project: providing services to taxonomists for standard genome sequencing and annotation.</title>
        <authorList>
            <consortium name="The Broad Institute Genomics Platform"/>
            <consortium name="The Broad Institute Genome Sequencing Center for Infectious Disease"/>
            <person name="Wu L."/>
            <person name="Ma J."/>
        </authorList>
    </citation>
    <scope>NUCLEOTIDE SEQUENCE [LARGE SCALE GENOMIC DNA]</scope>
    <source>
        <strain evidence="8 9">JCM 13316</strain>
    </source>
</reference>
<feature type="region of interest" description="Disordered" evidence="4">
    <location>
        <begin position="67"/>
        <end position="96"/>
    </location>
</feature>
<evidence type="ECO:0000256" key="2">
    <source>
        <dbReference type="ARBA" id="ARBA00022889"/>
    </source>
</evidence>
<keyword evidence="5" id="KW-0472">Membrane</keyword>
<dbReference type="EMBL" id="BAAALV010000005">
    <property type="protein sequence ID" value="GAA1919967.1"/>
    <property type="molecule type" value="Genomic_DNA"/>
</dbReference>
<sequence>MRCIIRRGLLGTLFAGGLLALGTTAANAEPVTSGSDGLLSGTQITAPITIPIDLGTNSLAILGEANTETTSEAGTPGTNTATGTPAGTGPVTSGSDGLLSGTQITAPITIPIDLGTNSLAILGEAITETTTLGTVPPVGPRPGDTDPRPGDTDPFVIPAGPQPNGSTGTEPALASSAAEETTGLTRMSAAETPQWTSAATAAGSASVLADTGASGTVLLWLALPLIGAGLVLVGRAGQQTANL</sequence>
<evidence type="ECO:0000313" key="9">
    <source>
        <dbReference type="Proteomes" id="UP001500784"/>
    </source>
</evidence>
<feature type="domain" description="Chaplin" evidence="7">
    <location>
        <begin position="24"/>
        <end position="68"/>
    </location>
</feature>
<keyword evidence="2" id="KW-0130">Cell adhesion</keyword>
<dbReference type="Proteomes" id="UP001500784">
    <property type="component" value="Unassembled WGS sequence"/>
</dbReference>
<feature type="transmembrane region" description="Helical" evidence="5">
    <location>
        <begin position="217"/>
        <end position="237"/>
    </location>
</feature>
<dbReference type="InterPro" id="IPR005528">
    <property type="entry name" value="ChpA-H"/>
</dbReference>
<keyword evidence="3" id="KW-0034">Amyloid</keyword>
<feature type="chain" id="PRO_5045036110" description="Chaplin domain-containing protein" evidence="6">
    <location>
        <begin position="29"/>
        <end position="243"/>
    </location>
</feature>
<accession>A0ABN2PEU6</accession>
<evidence type="ECO:0000256" key="4">
    <source>
        <dbReference type="SAM" id="MobiDB-lite"/>
    </source>
</evidence>
<feature type="compositionally biased region" description="Low complexity" evidence="4">
    <location>
        <begin position="73"/>
        <end position="94"/>
    </location>
</feature>
<comment type="caution">
    <text evidence="8">The sequence shown here is derived from an EMBL/GenBank/DDBJ whole genome shotgun (WGS) entry which is preliminary data.</text>
</comment>
<feature type="region of interest" description="Disordered" evidence="4">
    <location>
        <begin position="131"/>
        <end position="175"/>
    </location>
</feature>
<dbReference type="RefSeq" id="WP_346038496.1">
    <property type="nucleotide sequence ID" value="NZ_BAAALV010000005.1"/>
</dbReference>
<evidence type="ECO:0000256" key="1">
    <source>
        <dbReference type="ARBA" id="ARBA00022512"/>
    </source>
</evidence>
<evidence type="ECO:0000259" key="7">
    <source>
        <dbReference type="Pfam" id="PF03777"/>
    </source>
</evidence>
<name>A0ABN2PEU6_9MICC</name>
<keyword evidence="5" id="KW-0812">Transmembrane</keyword>
<keyword evidence="6" id="KW-0732">Signal</keyword>
<keyword evidence="1" id="KW-0964">Secreted</keyword>
<keyword evidence="1" id="KW-0134">Cell wall</keyword>
<protein>
    <recommendedName>
        <fullName evidence="7">Chaplin domain-containing protein</fullName>
    </recommendedName>
</protein>
<gene>
    <name evidence="8" type="ORF">GCM10009688_26240</name>
</gene>
<feature type="domain" description="Chaplin" evidence="7">
    <location>
        <begin position="85"/>
        <end position="123"/>
    </location>
</feature>
<evidence type="ECO:0000256" key="5">
    <source>
        <dbReference type="SAM" id="Phobius"/>
    </source>
</evidence>
<dbReference type="Pfam" id="PF03777">
    <property type="entry name" value="ChpA-C"/>
    <property type="match status" value="2"/>
</dbReference>
<feature type="signal peptide" evidence="6">
    <location>
        <begin position="1"/>
        <end position="28"/>
    </location>
</feature>
<organism evidence="8 9">
    <name type="scientific">Arthrobacter gandavensis</name>
    <dbReference type="NCBI Taxonomy" id="169960"/>
    <lineage>
        <taxon>Bacteria</taxon>
        <taxon>Bacillati</taxon>
        <taxon>Actinomycetota</taxon>
        <taxon>Actinomycetes</taxon>
        <taxon>Micrococcales</taxon>
        <taxon>Micrococcaceae</taxon>
        <taxon>Arthrobacter</taxon>
    </lineage>
</organism>